<dbReference type="EMBL" id="JAHWGI010000485">
    <property type="protein sequence ID" value="KAK3916054.1"/>
    <property type="molecule type" value="Genomic_DNA"/>
</dbReference>
<proteinExistence type="predicted"/>
<sequence>ALVQSPILTVSHKKFRRKQVAASELPQAHNDVFKRNTTNEANCLLCTTKSADFDANCSRCGCGCHRLDTCSVLLPGSDGEHTDKRMCNKCVGLFPSKGVFDLWAFENWGGRGVLNKKEKGYYGRACPELRPRLESNSLSVKLKLLRNGGDSNLQPRKLGGLKISLNNTCAVDSIIHLLMIAYCDSDGFREIADTSNSKILQLAVHLVKKGPNAEAYRLRAEALYENLSDACKPVAFGLMGIDCARTPEELLKKLGLPPSVRDHISCSSQYCPAQGRIQDVSYIAVGYDEIQGNVVNLQDTLDHNKVMDSSVCMQPFKETDGVPLTPDVAIQDQEISKNVLCSGINTHNPVSQDIVFLSVAGQHSLVHSKGTEQYVYECQIEECLSAVPATLIIFGKVFFLRGVIAFIPPGNLITRSSKSLGIGHYVAYGRRVGGQWFCLDDLRDTPKAVNANTKVKLDMLFYTKF</sequence>
<evidence type="ECO:0000313" key="1">
    <source>
        <dbReference type="EMBL" id="KAK3916054.1"/>
    </source>
</evidence>
<dbReference type="Proteomes" id="UP001219518">
    <property type="component" value="Unassembled WGS sequence"/>
</dbReference>
<protein>
    <submittedName>
        <fullName evidence="1">120.7 kDa protein in NOF-FB transposable element</fullName>
    </submittedName>
</protein>
<evidence type="ECO:0000313" key="2">
    <source>
        <dbReference type="Proteomes" id="UP001219518"/>
    </source>
</evidence>
<reference evidence="1" key="1">
    <citation type="submission" date="2021-07" db="EMBL/GenBank/DDBJ databases">
        <authorList>
            <person name="Catto M.A."/>
            <person name="Jacobson A."/>
            <person name="Kennedy G."/>
            <person name="Labadie P."/>
            <person name="Hunt B.G."/>
            <person name="Srinivasan R."/>
        </authorList>
    </citation>
    <scope>NUCLEOTIDE SEQUENCE</scope>
    <source>
        <strain evidence="1">PL_HMW_Pooled</strain>
        <tissue evidence="1">Head</tissue>
    </source>
</reference>
<name>A0AAE1LER7_9NEOP</name>
<reference evidence="1" key="2">
    <citation type="journal article" date="2023" name="BMC Genomics">
        <title>Pest status, molecular evolution, and epigenetic factors derived from the genome assembly of Frankliniella fusca, a thysanopteran phytovirus vector.</title>
        <authorList>
            <person name="Catto M.A."/>
            <person name="Labadie P.E."/>
            <person name="Jacobson A.L."/>
            <person name="Kennedy G.G."/>
            <person name="Srinivasan R."/>
            <person name="Hunt B.G."/>
        </authorList>
    </citation>
    <scope>NUCLEOTIDE SEQUENCE</scope>
    <source>
        <strain evidence="1">PL_HMW_Pooled</strain>
    </source>
</reference>
<organism evidence="1 2">
    <name type="scientific">Frankliniella fusca</name>
    <dbReference type="NCBI Taxonomy" id="407009"/>
    <lineage>
        <taxon>Eukaryota</taxon>
        <taxon>Metazoa</taxon>
        <taxon>Ecdysozoa</taxon>
        <taxon>Arthropoda</taxon>
        <taxon>Hexapoda</taxon>
        <taxon>Insecta</taxon>
        <taxon>Pterygota</taxon>
        <taxon>Neoptera</taxon>
        <taxon>Paraneoptera</taxon>
        <taxon>Thysanoptera</taxon>
        <taxon>Terebrantia</taxon>
        <taxon>Thripoidea</taxon>
        <taxon>Thripidae</taxon>
        <taxon>Frankliniella</taxon>
    </lineage>
</organism>
<keyword evidence="2" id="KW-1185">Reference proteome</keyword>
<gene>
    <name evidence="1" type="ORF">KUF71_025312</name>
</gene>
<feature type="non-terminal residue" evidence="1">
    <location>
        <position position="1"/>
    </location>
</feature>
<comment type="caution">
    <text evidence="1">The sequence shown here is derived from an EMBL/GenBank/DDBJ whole genome shotgun (WGS) entry which is preliminary data.</text>
</comment>
<accession>A0AAE1LER7</accession>
<dbReference type="AlphaFoldDB" id="A0AAE1LER7"/>